<accession>A0ABR3T4M3</accession>
<keyword evidence="1" id="KW-0732">Signal</keyword>
<keyword evidence="3" id="KW-1185">Reference proteome</keyword>
<organism evidence="2 3">
    <name type="scientific">Diplodia intermedia</name>
    <dbReference type="NCBI Taxonomy" id="856260"/>
    <lineage>
        <taxon>Eukaryota</taxon>
        <taxon>Fungi</taxon>
        <taxon>Dikarya</taxon>
        <taxon>Ascomycota</taxon>
        <taxon>Pezizomycotina</taxon>
        <taxon>Dothideomycetes</taxon>
        <taxon>Dothideomycetes incertae sedis</taxon>
        <taxon>Botryosphaeriales</taxon>
        <taxon>Botryosphaeriaceae</taxon>
        <taxon>Diplodia</taxon>
    </lineage>
</organism>
<sequence>MYKPTTTASAVLALAAATGVSAADFSAWAFGNMFAVGPPASGAAHITKATWSVVPPATPSDATDEKSDPPFLSLWIGVSDSVSDESTALVQPLLNWSPDQESQWPASFAWEIRIADGGGGFAAGQVAQPYVAVPKDTQIDFEITATSDKKTTQKVWINNKIVSQQDDDAGWLPTYLYSSNECYQNTCGSVAGYTWSNITITLSAADEAFGDTLSLTGAAGALTTADGGMTWTGDVEVDADHFPAAN</sequence>
<evidence type="ECO:0000313" key="3">
    <source>
        <dbReference type="Proteomes" id="UP001521184"/>
    </source>
</evidence>
<proteinExistence type="predicted"/>
<protein>
    <submittedName>
        <fullName evidence="2">Uncharacterized protein</fullName>
    </submittedName>
</protein>
<dbReference type="EMBL" id="JAKEKT020000131">
    <property type="protein sequence ID" value="KAL1634470.1"/>
    <property type="molecule type" value="Genomic_DNA"/>
</dbReference>
<name>A0ABR3T4M3_9PEZI</name>
<reference evidence="2 3" key="1">
    <citation type="journal article" date="2023" name="Plant Dis.">
        <title>First Report of Diplodia intermedia Causing Canker and Dieback Diseases on Apple Trees in Canada.</title>
        <authorList>
            <person name="Ellouze W."/>
            <person name="Ilyukhin E."/>
            <person name="Sulman M."/>
            <person name="Ali S."/>
        </authorList>
    </citation>
    <scope>NUCLEOTIDE SEQUENCE [LARGE SCALE GENOMIC DNA]</scope>
    <source>
        <strain evidence="2 3">M45-28</strain>
    </source>
</reference>
<evidence type="ECO:0000313" key="2">
    <source>
        <dbReference type="EMBL" id="KAL1634470.1"/>
    </source>
</evidence>
<gene>
    <name evidence="2" type="ORF">SLS58_010666</name>
</gene>
<comment type="caution">
    <text evidence="2">The sequence shown here is derived from an EMBL/GenBank/DDBJ whole genome shotgun (WGS) entry which is preliminary data.</text>
</comment>
<feature type="signal peptide" evidence="1">
    <location>
        <begin position="1"/>
        <end position="22"/>
    </location>
</feature>
<feature type="chain" id="PRO_5046580076" evidence="1">
    <location>
        <begin position="23"/>
        <end position="246"/>
    </location>
</feature>
<dbReference type="Proteomes" id="UP001521184">
    <property type="component" value="Unassembled WGS sequence"/>
</dbReference>
<evidence type="ECO:0000256" key="1">
    <source>
        <dbReference type="SAM" id="SignalP"/>
    </source>
</evidence>